<dbReference type="Proteomes" id="UP000031971">
    <property type="component" value="Unassembled WGS sequence"/>
</dbReference>
<accession>A0A0C2YAI0</accession>
<gene>
    <name evidence="1" type="ORF">CCC_01615</name>
</gene>
<evidence type="ECO:0000313" key="1">
    <source>
        <dbReference type="EMBL" id="KIL96749.1"/>
    </source>
</evidence>
<dbReference type="AlphaFoldDB" id="A0A0C2YAI0"/>
<protein>
    <submittedName>
        <fullName evidence="1">Uncharacterized protein</fullName>
    </submittedName>
</protein>
<dbReference type="EMBL" id="JXSL01000035">
    <property type="protein sequence ID" value="KIL96749.1"/>
    <property type="molecule type" value="Genomic_DNA"/>
</dbReference>
<comment type="caution">
    <text evidence="1">The sequence shown here is derived from an EMBL/GenBank/DDBJ whole genome shotgun (WGS) entry which is preliminary data.</text>
</comment>
<evidence type="ECO:0000313" key="2">
    <source>
        <dbReference type="Proteomes" id="UP000031971"/>
    </source>
</evidence>
<proteinExistence type="predicted"/>
<reference evidence="1 2" key="1">
    <citation type="submission" date="2015-01" db="EMBL/GenBank/DDBJ databases">
        <title>Genome Sequence of Magnetospirillum magnetotacticum Strain MS-1.</title>
        <authorList>
            <person name="Marinov G.K."/>
            <person name="Smalley M.D."/>
            <person name="DeSalvo G."/>
        </authorList>
    </citation>
    <scope>NUCLEOTIDE SEQUENCE [LARGE SCALE GENOMIC DNA]</scope>
    <source>
        <strain evidence="1 2">MS-1</strain>
    </source>
</reference>
<name>A0A0C2YAI0_PARME</name>
<sequence length="43" mass="4910">MRCAIFEFKPGARPSKTKKLVNDGDVFPLPIGHKFHPKGFKIR</sequence>
<keyword evidence="2" id="KW-1185">Reference proteome</keyword>
<organism evidence="1 2">
    <name type="scientific">Paramagnetospirillum magnetotacticum MS-1</name>
    <dbReference type="NCBI Taxonomy" id="272627"/>
    <lineage>
        <taxon>Bacteria</taxon>
        <taxon>Pseudomonadati</taxon>
        <taxon>Pseudomonadota</taxon>
        <taxon>Alphaproteobacteria</taxon>
        <taxon>Rhodospirillales</taxon>
        <taxon>Magnetospirillaceae</taxon>
        <taxon>Paramagnetospirillum</taxon>
    </lineage>
</organism>